<dbReference type="Proteomes" id="UP000499080">
    <property type="component" value="Unassembled WGS sequence"/>
</dbReference>
<dbReference type="GO" id="GO:0005886">
    <property type="term" value="C:plasma membrane"/>
    <property type="evidence" value="ECO:0007669"/>
    <property type="project" value="TreeGrafter"/>
</dbReference>
<accession>A0A4Y2ASJ6</accession>
<dbReference type="GO" id="GO:0003924">
    <property type="term" value="F:GTPase activity"/>
    <property type="evidence" value="ECO:0007669"/>
    <property type="project" value="TreeGrafter"/>
</dbReference>
<name>A0A4Y2ASJ6_ARAVE</name>
<dbReference type="Gene3D" id="3.40.50.300">
    <property type="entry name" value="P-loop containing nucleotide triphosphate hydrolases"/>
    <property type="match status" value="1"/>
</dbReference>
<dbReference type="InterPro" id="IPR027417">
    <property type="entry name" value="P-loop_NTPase"/>
</dbReference>
<proteinExistence type="predicted"/>
<keyword evidence="2" id="KW-0342">GTP-binding</keyword>
<gene>
    <name evidence="4" type="primary">shi_0</name>
    <name evidence="4" type="ORF">AVEN_17432_1</name>
</gene>
<reference evidence="4 5" key="1">
    <citation type="journal article" date="2019" name="Sci. Rep.">
        <title>Orb-weaving spider Araneus ventricosus genome elucidates the spidroin gene catalogue.</title>
        <authorList>
            <person name="Kono N."/>
            <person name="Nakamura H."/>
            <person name="Ohtoshi R."/>
            <person name="Moran D.A.P."/>
            <person name="Shinohara A."/>
            <person name="Yoshida Y."/>
            <person name="Fujiwara M."/>
            <person name="Mori M."/>
            <person name="Tomita M."/>
            <person name="Arakawa K."/>
        </authorList>
    </citation>
    <scope>NUCLEOTIDE SEQUENCE [LARGE SCALE GENOMIC DNA]</scope>
</reference>
<dbReference type="AlphaFoldDB" id="A0A4Y2ASJ6"/>
<dbReference type="PANTHER" id="PTHR11566">
    <property type="entry name" value="DYNAMIN"/>
    <property type="match status" value="1"/>
</dbReference>
<evidence type="ECO:0000256" key="2">
    <source>
        <dbReference type="ARBA" id="ARBA00023134"/>
    </source>
</evidence>
<sequence>MTYTNSFIEFGEFLHCRGKKFTDFDAIRKEIEDETDRMTGSNKGISNAPINLRVYSPN</sequence>
<feature type="non-terminal residue" evidence="4">
    <location>
        <position position="58"/>
    </location>
</feature>
<dbReference type="OrthoDB" id="6433215at2759"/>
<dbReference type="InterPro" id="IPR045063">
    <property type="entry name" value="Dynamin_N"/>
</dbReference>
<organism evidence="4 5">
    <name type="scientific">Araneus ventricosus</name>
    <name type="common">Orbweaver spider</name>
    <name type="synonym">Epeira ventricosa</name>
    <dbReference type="NCBI Taxonomy" id="182803"/>
    <lineage>
        <taxon>Eukaryota</taxon>
        <taxon>Metazoa</taxon>
        <taxon>Ecdysozoa</taxon>
        <taxon>Arthropoda</taxon>
        <taxon>Chelicerata</taxon>
        <taxon>Arachnida</taxon>
        <taxon>Araneae</taxon>
        <taxon>Araneomorphae</taxon>
        <taxon>Entelegynae</taxon>
        <taxon>Araneoidea</taxon>
        <taxon>Araneidae</taxon>
        <taxon>Araneus</taxon>
    </lineage>
</organism>
<dbReference type="EMBL" id="BGPR01232991">
    <property type="protein sequence ID" value="GBL82457.1"/>
    <property type="molecule type" value="Genomic_DNA"/>
</dbReference>
<evidence type="ECO:0000256" key="1">
    <source>
        <dbReference type="ARBA" id="ARBA00022741"/>
    </source>
</evidence>
<dbReference type="InterPro" id="IPR022812">
    <property type="entry name" value="Dynamin"/>
</dbReference>
<keyword evidence="1" id="KW-0547">Nucleotide-binding</keyword>
<dbReference type="Pfam" id="PF00350">
    <property type="entry name" value="Dynamin_N"/>
    <property type="match status" value="1"/>
</dbReference>
<keyword evidence="5" id="KW-1185">Reference proteome</keyword>
<evidence type="ECO:0000313" key="4">
    <source>
        <dbReference type="EMBL" id="GBL82457.1"/>
    </source>
</evidence>
<dbReference type="GO" id="GO:0031623">
    <property type="term" value="P:receptor internalization"/>
    <property type="evidence" value="ECO:0007669"/>
    <property type="project" value="TreeGrafter"/>
</dbReference>
<dbReference type="GO" id="GO:0005737">
    <property type="term" value="C:cytoplasm"/>
    <property type="evidence" value="ECO:0007669"/>
    <property type="project" value="TreeGrafter"/>
</dbReference>
<evidence type="ECO:0000313" key="5">
    <source>
        <dbReference type="Proteomes" id="UP000499080"/>
    </source>
</evidence>
<evidence type="ECO:0000259" key="3">
    <source>
        <dbReference type="Pfam" id="PF00350"/>
    </source>
</evidence>
<dbReference type="GO" id="GO:0005525">
    <property type="term" value="F:GTP binding"/>
    <property type="evidence" value="ECO:0007669"/>
    <property type="project" value="UniProtKB-KW"/>
</dbReference>
<protein>
    <submittedName>
        <fullName evidence="4">Dynamin</fullName>
    </submittedName>
</protein>
<feature type="domain" description="Dynamin N-terminal" evidence="3">
    <location>
        <begin position="9"/>
        <end position="57"/>
    </location>
</feature>
<comment type="caution">
    <text evidence="4">The sequence shown here is derived from an EMBL/GenBank/DDBJ whole genome shotgun (WGS) entry which is preliminary data.</text>
</comment>
<dbReference type="GO" id="GO:0005874">
    <property type="term" value="C:microtubule"/>
    <property type="evidence" value="ECO:0007669"/>
    <property type="project" value="TreeGrafter"/>
</dbReference>
<dbReference type="GO" id="GO:0008017">
    <property type="term" value="F:microtubule binding"/>
    <property type="evidence" value="ECO:0007669"/>
    <property type="project" value="TreeGrafter"/>
</dbReference>
<dbReference type="SUPFAM" id="SSF52540">
    <property type="entry name" value="P-loop containing nucleoside triphosphate hydrolases"/>
    <property type="match status" value="1"/>
</dbReference>
<dbReference type="PANTHER" id="PTHR11566:SF212">
    <property type="entry name" value="DYNAMIN"/>
    <property type="match status" value="1"/>
</dbReference>